<dbReference type="Proteomes" id="UP001054945">
    <property type="component" value="Unassembled WGS sequence"/>
</dbReference>
<evidence type="ECO:0000313" key="1">
    <source>
        <dbReference type="EMBL" id="GIY24317.1"/>
    </source>
</evidence>
<gene>
    <name evidence="1" type="ORF">CEXT_71111</name>
</gene>
<accession>A0AAV4RV26</accession>
<evidence type="ECO:0000313" key="2">
    <source>
        <dbReference type="Proteomes" id="UP001054945"/>
    </source>
</evidence>
<feature type="non-terminal residue" evidence="1">
    <location>
        <position position="1"/>
    </location>
</feature>
<organism evidence="1 2">
    <name type="scientific">Caerostris extrusa</name>
    <name type="common">Bark spider</name>
    <name type="synonym">Caerostris bankana</name>
    <dbReference type="NCBI Taxonomy" id="172846"/>
    <lineage>
        <taxon>Eukaryota</taxon>
        <taxon>Metazoa</taxon>
        <taxon>Ecdysozoa</taxon>
        <taxon>Arthropoda</taxon>
        <taxon>Chelicerata</taxon>
        <taxon>Arachnida</taxon>
        <taxon>Araneae</taxon>
        <taxon>Araneomorphae</taxon>
        <taxon>Entelegynae</taxon>
        <taxon>Araneoidea</taxon>
        <taxon>Araneidae</taxon>
        <taxon>Caerostris</taxon>
    </lineage>
</organism>
<keyword evidence="2" id="KW-1185">Reference proteome</keyword>
<sequence length="56" mass="6400">ARDNFSVHVYQNNTGKNTFSKLVTRSIKPDEYSAHVVHVIAHPELPKEDLYFSVSL</sequence>
<comment type="caution">
    <text evidence="1">The sequence shown here is derived from an EMBL/GenBank/DDBJ whole genome shotgun (WGS) entry which is preliminary data.</text>
</comment>
<proteinExistence type="predicted"/>
<reference evidence="1 2" key="1">
    <citation type="submission" date="2021-06" db="EMBL/GenBank/DDBJ databases">
        <title>Caerostris extrusa draft genome.</title>
        <authorList>
            <person name="Kono N."/>
            <person name="Arakawa K."/>
        </authorList>
    </citation>
    <scope>NUCLEOTIDE SEQUENCE [LARGE SCALE GENOMIC DNA]</scope>
</reference>
<dbReference type="AlphaFoldDB" id="A0AAV4RV26"/>
<protein>
    <submittedName>
        <fullName evidence="1">Uncharacterized protein</fullName>
    </submittedName>
</protein>
<name>A0AAV4RV26_CAEEX</name>
<dbReference type="EMBL" id="BPLR01008381">
    <property type="protein sequence ID" value="GIY24317.1"/>
    <property type="molecule type" value="Genomic_DNA"/>
</dbReference>